<dbReference type="InterPro" id="IPR028098">
    <property type="entry name" value="Glyco_trans_4-like_N"/>
</dbReference>
<protein>
    <submittedName>
        <fullName evidence="3">Glycosyltransferase</fullName>
    </submittedName>
</protein>
<organism evidence="3 4">
    <name type="scientific">Paraburkholderia solitsugae</name>
    <dbReference type="NCBI Taxonomy" id="2675748"/>
    <lineage>
        <taxon>Bacteria</taxon>
        <taxon>Pseudomonadati</taxon>
        <taxon>Pseudomonadota</taxon>
        <taxon>Betaproteobacteria</taxon>
        <taxon>Burkholderiales</taxon>
        <taxon>Burkholderiaceae</taxon>
        <taxon>Paraburkholderia</taxon>
    </lineage>
</organism>
<dbReference type="Proteomes" id="UP000652198">
    <property type="component" value="Unassembled WGS sequence"/>
</dbReference>
<gene>
    <name evidence="3" type="ORF">GNZ12_03260</name>
</gene>
<dbReference type="PANTHER" id="PTHR12526">
    <property type="entry name" value="GLYCOSYLTRANSFERASE"/>
    <property type="match status" value="1"/>
</dbReference>
<dbReference type="SUPFAM" id="SSF53756">
    <property type="entry name" value="UDP-Glycosyltransferase/glycogen phosphorylase"/>
    <property type="match status" value="1"/>
</dbReference>
<dbReference type="InterPro" id="IPR001296">
    <property type="entry name" value="Glyco_trans_1"/>
</dbReference>
<dbReference type="EMBL" id="WOEY01000015">
    <property type="protein sequence ID" value="NPT40347.1"/>
    <property type="molecule type" value="Genomic_DNA"/>
</dbReference>
<proteinExistence type="predicted"/>
<feature type="domain" description="Glycosyltransferase subfamily 4-like N-terminal" evidence="2">
    <location>
        <begin position="38"/>
        <end position="185"/>
    </location>
</feature>
<accession>A0ABX2BLK8</accession>
<name>A0ABX2BLK8_9BURK</name>
<evidence type="ECO:0000313" key="4">
    <source>
        <dbReference type="Proteomes" id="UP000652198"/>
    </source>
</evidence>
<sequence>MRCSIKMVYACARDQTFWLARRTVKILHVIPSADPVSGGPIEFVTRLAAQLVTEGHCIHLVSLDEPVANGEIGQFASVTRLGRGVFGYRLNLRLIRWLRAHAGEFDAIVVDGLWQFHGAAALVALGFRGIRYHVFSHGMLDPWFKRTYPLKHMKKLIYWLVIERQLLKRAASVIFTCETERLMARGSFPFYRVKEAISVLGTAPASGAVLEGRSRADISSERKRILYLSRIHEVKGVELLIEAFASLKEALANYDLVIAGPGKASLVASLKALASTLGVADRVAWCGMVRGGEKWALLRSAEVFCLPSHQESFGMAVIEALACGVPVLITNKVNIWREITASSAGFADEDTVDGIRRMIVQWVTLSETDREQMQRAARLCFDTKFHIEKASASYLAVLNRQEP</sequence>
<keyword evidence="4" id="KW-1185">Reference proteome</keyword>
<evidence type="ECO:0000259" key="2">
    <source>
        <dbReference type="Pfam" id="PF13579"/>
    </source>
</evidence>
<evidence type="ECO:0000259" key="1">
    <source>
        <dbReference type="Pfam" id="PF00534"/>
    </source>
</evidence>
<dbReference type="Pfam" id="PF00534">
    <property type="entry name" value="Glycos_transf_1"/>
    <property type="match status" value="1"/>
</dbReference>
<comment type="caution">
    <text evidence="3">The sequence shown here is derived from an EMBL/GenBank/DDBJ whole genome shotgun (WGS) entry which is preliminary data.</text>
</comment>
<evidence type="ECO:0000313" key="3">
    <source>
        <dbReference type="EMBL" id="NPT40347.1"/>
    </source>
</evidence>
<dbReference type="Pfam" id="PF13579">
    <property type="entry name" value="Glyco_trans_4_4"/>
    <property type="match status" value="1"/>
</dbReference>
<feature type="domain" description="Glycosyl transferase family 1" evidence="1">
    <location>
        <begin position="217"/>
        <end position="378"/>
    </location>
</feature>
<dbReference type="Gene3D" id="3.40.50.2000">
    <property type="entry name" value="Glycogen Phosphorylase B"/>
    <property type="match status" value="2"/>
</dbReference>
<reference evidence="3 4" key="1">
    <citation type="submission" date="2019-11" db="EMBL/GenBank/DDBJ databases">
        <title>Metabolism of dissolved organic matter in forest soils.</title>
        <authorList>
            <person name="Cyle K.T."/>
            <person name="Wilhelm R.C."/>
            <person name="Martinez C.E."/>
        </authorList>
    </citation>
    <scope>NUCLEOTIDE SEQUENCE [LARGE SCALE GENOMIC DNA]</scope>
    <source>
        <strain evidence="3 4">1N</strain>
    </source>
</reference>